<dbReference type="Proteomes" id="UP001458880">
    <property type="component" value="Unassembled WGS sequence"/>
</dbReference>
<organism evidence="3 4">
    <name type="scientific">Popillia japonica</name>
    <name type="common">Japanese beetle</name>
    <dbReference type="NCBI Taxonomy" id="7064"/>
    <lineage>
        <taxon>Eukaryota</taxon>
        <taxon>Metazoa</taxon>
        <taxon>Ecdysozoa</taxon>
        <taxon>Arthropoda</taxon>
        <taxon>Hexapoda</taxon>
        <taxon>Insecta</taxon>
        <taxon>Pterygota</taxon>
        <taxon>Neoptera</taxon>
        <taxon>Endopterygota</taxon>
        <taxon>Coleoptera</taxon>
        <taxon>Polyphaga</taxon>
        <taxon>Scarabaeiformia</taxon>
        <taxon>Scarabaeidae</taxon>
        <taxon>Rutelinae</taxon>
        <taxon>Popillia</taxon>
    </lineage>
</organism>
<feature type="domain" description="HTH CENPB-type" evidence="2">
    <location>
        <begin position="320"/>
        <end position="378"/>
    </location>
</feature>
<name>A0AAW1IUH7_POPJA</name>
<evidence type="ECO:0000259" key="2">
    <source>
        <dbReference type="PROSITE" id="PS51253"/>
    </source>
</evidence>
<dbReference type="AlphaFoldDB" id="A0AAW1IUH7"/>
<dbReference type="InterPro" id="IPR011011">
    <property type="entry name" value="Znf_FYVE_PHD"/>
</dbReference>
<dbReference type="SUPFAM" id="SSF57903">
    <property type="entry name" value="FYVE/PHD zinc finger"/>
    <property type="match status" value="1"/>
</dbReference>
<reference evidence="3 4" key="1">
    <citation type="journal article" date="2024" name="BMC Genomics">
        <title>De novo assembly and annotation of Popillia japonica's genome with initial clues to its potential as an invasive pest.</title>
        <authorList>
            <person name="Cucini C."/>
            <person name="Boschi S."/>
            <person name="Funari R."/>
            <person name="Cardaioli E."/>
            <person name="Iannotti N."/>
            <person name="Marturano G."/>
            <person name="Paoli F."/>
            <person name="Bruttini M."/>
            <person name="Carapelli A."/>
            <person name="Frati F."/>
            <person name="Nardi F."/>
        </authorList>
    </citation>
    <scope>NUCLEOTIDE SEQUENCE [LARGE SCALE GENOMIC DNA]</scope>
    <source>
        <strain evidence="3">DMR45628</strain>
    </source>
</reference>
<sequence>MFGTKARVGLKDSNLPPESYENIETEEELEKIIQFETHLENDETRGQIEESENCSENQYIKVLSNIIINQGTSTENTQRDDENVSSFLHSTDSTTYNTVLNNPENLNENNNILNLSENKQDIVLSTLSHPKTEIENNRLDSVINENNLENSYEDKQDHNQDIALTVVTDSVIDSMVNAYDKNVLFDISNEHNLSKRLICNLCEKVGDDFILCRSCENHIHLECTRNQENDNVLCNLCIKKYQFPYKMHSRKQTLSNGRRQQNFPRQARNALKQKMEVINLGERQHVSRRLNISKHKLHKLAMTEEEAIRGQWHSGDNLDQKIAKLKDEAKQTDGICHEWFVRAKSLHIPISGPLIIAKTKEVANNVKYENLSASDGWL</sequence>
<keyword evidence="1" id="KW-0238">DNA-binding</keyword>
<dbReference type="EMBL" id="JASPKY010000546">
    <property type="protein sequence ID" value="KAK9693316.1"/>
    <property type="molecule type" value="Genomic_DNA"/>
</dbReference>
<accession>A0AAW1IUH7</accession>
<keyword evidence="4" id="KW-1185">Reference proteome</keyword>
<proteinExistence type="predicted"/>
<dbReference type="Pfam" id="PF03221">
    <property type="entry name" value="HTH_Tnp_Tc5"/>
    <property type="match status" value="1"/>
</dbReference>
<dbReference type="GO" id="GO:0003677">
    <property type="term" value="F:DNA binding"/>
    <property type="evidence" value="ECO:0007669"/>
    <property type="project" value="UniProtKB-KW"/>
</dbReference>
<dbReference type="PROSITE" id="PS51253">
    <property type="entry name" value="HTH_CENPB"/>
    <property type="match status" value="1"/>
</dbReference>
<dbReference type="InterPro" id="IPR006600">
    <property type="entry name" value="HTH_CenpB_DNA-bd_dom"/>
</dbReference>
<evidence type="ECO:0000256" key="1">
    <source>
        <dbReference type="ARBA" id="ARBA00023125"/>
    </source>
</evidence>
<dbReference type="Gene3D" id="1.10.10.60">
    <property type="entry name" value="Homeodomain-like"/>
    <property type="match status" value="1"/>
</dbReference>
<comment type="caution">
    <text evidence="3">The sequence shown here is derived from an EMBL/GenBank/DDBJ whole genome shotgun (WGS) entry which is preliminary data.</text>
</comment>
<evidence type="ECO:0000313" key="4">
    <source>
        <dbReference type="Proteomes" id="UP001458880"/>
    </source>
</evidence>
<dbReference type="CDD" id="cd15489">
    <property type="entry name" value="PHD_SF"/>
    <property type="match status" value="1"/>
</dbReference>
<protein>
    <recommendedName>
        <fullName evidence="2">HTH CENPB-type domain-containing protein</fullName>
    </recommendedName>
</protein>
<gene>
    <name evidence="3" type="ORF">QE152_g34284</name>
</gene>
<evidence type="ECO:0000313" key="3">
    <source>
        <dbReference type="EMBL" id="KAK9693316.1"/>
    </source>
</evidence>